<evidence type="ECO:0000256" key="6">
    <source>
        <dbReference type="ARBA" id="ARBA00022723"/>
    </source>
</evidence>
<keyword evidence="8 12" id="KW-1133">Transmembrane helix</keyword>
<dbReference type="OrthoDB" id="3372at2157"/>
<evidence type="ECO:0000256" key="3">
    <source>
        <dbReference type="ARBA" id="ARBA00022448"/>
    </source>
</evidence>
<feature type="transmembrane region" description="Helical" evidence="12">
    <location>
        <begin position="13"/>
        <end position="34"/>
    </location>
</feature>
<evidence type="ECO:0000256" key="10">
    <source>
        <dbReference type="ARBA" id="ARBA00023136"/>
    </source>
</evidence>
<dbReference type="CDD" id="cd13918">
    <property type="entry name" value="CuRO_HCO_II_like_6"/>
    <property type="match status" value="1"/>
</dbReference>
<feature type="compositionally biased region" description="Acidic residues" evidence="11">
    <location>
        <begin position="309"/>
        <end position="348"/>
    </location>
</feature>
<organism evidence="14 15">
    <name type="scientific">Natrialba chahannaoensis JCM 10990</name>
    <dbReference type="NCBI Taxonomy" id="1227492"/>
    <lineage>
        <taxon>Archaea</taxon>
        <taxon>Methanobacteriati</taxon>
        <taxon>Methanobacteriota</taxon>
        <taxon>Stenosarchaea group</taxon>
        <taxon>Halobacteria</taxon>
        <taxon>Halobacteriales</taxon>
        <taxon>Natrialbaceae</taxon>
        <taxon>Natrialba</taxon>
    </lineage>
</organism>
<dbReference type="GO" id="GO:0016491">
    <property type="term" value="F:oxidoreductase activity"/>
    <property type="evidence" value="ECO:0007669"/>
    <property type="project" value="InterPro"/>
</dbReference>
<dbReference type="GO" id="GO:0004129">
    <property type="term" value="F:cytochrome-c oxidase activity"/>
    <property type="evidence" value="ECO:0007669"/>
    <property type="project" value="InterPro"/>
</dbReference>
<reference evidence="14 15" key="1">
    <citation type="journal article" date="2014" name="PLoS Genet.">
        <title>Phylogenetically driven sequencing of extremely halophilic archaea reveals strategies for static and dynamic osmo-response.</title>
        <authorList>
            <person name="Becker E.A."/>
            <person name="Seitzer P.M."/>
            <person name="Tritt A."/>
            <person name="Larsen D."/>
            <person name="Krusor M."/>
            <person name="Yao A.I."/>
            <person name="Wu D."/>
            <person name="Madern D."/>
            <person name="Eisen J.A."/>
            <person name="Darling A.E."/>
            <person name="Facciotti M.T."/>
        </authorList>
    </citation>
    <scope>NUCLEOTIDE SEQUENCE [LARGE SCALE GENOMIC DNA]</scope>
    <source>
        <strain evidence="14 15">JCM 10990</strain>
    </source>
</reference>
<keyword evidence="3" id="KW-0813">Transport</keyword>
<dbReference type="Gene3D" id="2.60.40.420">
    <property type="entry name" value="Cupredoxins - blue copper proteins"/>
    <property type="match status" value="1"/>
</dbReference>
<dbReference type="GO" id="GO:0005507">
    <property type="term" value="F:copper ion binding"/>
    <property type="evidence" value="ECO:0007669"/>
    <property type="project" value="InterPro"/>
</dbReference>
<gene>
    <name evidence="14" type="ORF">C482_12924</name>
</gene>
<evidence type="ECO:0000256" key="5">
    <source>
        <dbReference type="ARBA" id="ARBA00022692"/>
    </source>
</evidence>
<evidence type="ECO:0000256" key="11">
    <source>
        <dbReference type="SAM" id="MobiDB-lite"/>
    </source>
</evidence>
<keyword evidence="7" id="KW-0249">Electron transport</keyword>
<evidence type="ECO:0000256" key="12">
    <source>
        <dbReference type="SAM" id="Phobius"/>
    </source>
</evidence>
<evidence type="ECO:0000256" key="9">
    <source>
        <dbReference type="ARBA" id="ARBA00023008"/>
    </source>
</evidence>
<dbReference type="GO" id="GO:0016020">
    <property type="term" value="C:membrane"/>
    <property type="evidence" value="ECO:0007669"/>
    <property type="project" value="UniProtKB-SubCell"/>
</dbReference>
<evidence type="ECO:0000256" key="1">
    <source>
        <dbReference type="ARBA" id="ARBA00004141"/>
    </source>
</evidence>
<evidence type="ECO:0000313" key="15">
    <source>
        <dbReference type="Proteomes" id="UP000011693"/>
    </source>
</evidence>
<keyword evidence="10 12" id="KW-0472">Membrane</keyword>
<evidence type="ECO:0000256" key="8">
    <source>
        <dbReference type="ARBA" id="ARBA00022989"/>
    </source>
</evidence>
<dbReference type="PANTHER" id="PTHR22888:SF9">
    <property type="entry name" value="CYTOCHROME C OXIDASE SUBUNIT 2"/>
    <property type="match status" value="1"/>
</dbReference>
<keyword evidence="15" id="KW-1185">Reference proteome</keyword>
<evidence type="ECO:0000313" key="14">
    <source>
        <dbReference type="EMBL" id="ELY97526.1"/>
    </source>
</evidence>
<dbReference type="PROSITE" id="PS50857">
    <property type="entry name" value="COX2_CUA"/>
    <property type="match status" value="1"/>
</dbReference>
<dbReference type="Proteomes" id="UP000011693">
    <property type="component" value="Unassembled WGS sequence"/>
</dbReference>
<dbReference type="GO" id="GO:0042773">
    <property type="term" value="P:ATP synthesis coupled electron transport"/>
    <property type="evidence" value="ECO:0007669"/>
    <property type="project" value="TreeGrafter"/>
</dbReference>
<sequence>MQVQTRVDIFEEIFLVFLGLGTLVGVVVVAYTLYNAYKYRDNGDSKADEDLPTLGELPTGGQGGKKLFLSFGLSAIIVISLVVWSYGMLLVVEDGPDTPDEEALEVEVEGWAFGWDFTYENGIETSDTDHGLVVPADTPIWTEVTARDVWHTFGISELRVKADAIPGETDETWFVAEEDGDYMVECFELCGFGHSGMTSDVEVLSEEEFEQWVDEQLTMEITLEDENEERVTDGFELELVHEENDQFEEDLSFTYADDEFENGSITIGEIEQGGPYELTITSTDDEFETIEESVDFTGPTDETYTVELGAEDDETDDEDEEADEEEEETNDDGDSDETDNDAEEGGDE</sequence>
<evidence type="ECO:0000259" key="13">
    <source>
        <dbReference type="PROSITE" id="PS50857"/>
    </source>
</evidence>
<dbReference type="PANTHER" id="PTHR22888">
    <property type="entry name" value="CYTOCHROME C OXIDASE, SUBUNIT II"/>
    <property type="match status" value="1"/>
</dbReference>
<name>M0AGQ5_9EURY</name>
<feature type="domain" description="Cytochrome oxidase subunit II copper A binding" evidence="13">
    <location>
        <begin position="101"/>
        <end position="215"/>
    </location>
</feature>
<evidence type="ECO:0000256" key="4">
    <source>
        <dbReference type="ARBA" id="ARBA00022660"/>
    </source>
</evidence>
<evidence type="ECO:0000256" key="7">
    <source>
        <dbReference type="ARBA" id="ARBA00022982"/>
    </source>
</evidence>
<evidence type="ECO:0000256" key="2">
    <source>
        <dbReference type="ARBA" id="ARBA00007866"/>
    </source>
</evidence>
<keyword evidence="4" id="KW-0679">Respiratory chain</keyword>
<dbReference type="RefSeq" id="WP_006168005.1">
    <property type="nucleotide sequence ID" value="NZ_AOIN01000067.1"/>
</dbReference>
<comment type="caution">
    <text evidence="14">The sequence shown here is derived from an EMBL/GenBank/DDBJ whole genome shotgun (WGS) entry which is preliminary data.</text>
</comment>
<accession>M0AGQ5</accession>
<dbReference type="SUPFAM" id="SSF49503">
    <property type="entry name" value="Cupredoxins"/>
    <property type="match status" value="1"/>
</dbReference>
<dbReference type="NCBIfam" id="TIGR02866">
    <property type="entry name" value="CoxB"/>
    <property type="match status" value="1"/>
</dbReference>
<proteinExistence type="inferred from homology"/>
<feature type="region of interest" description="Disordered" evidence="11">
    <location>
        <begin position="291"/>
        <end position="348"/>
    </location>
</feature>
<keyword evidence="6" id="KW-0479">Metal-binding</keyword>
<comment type="similarity">
    <text evidence="2">Belongs to the cytochrome c oxidase subunit 2 family.</text>
</comment>
<dbReference type="PATRIC" id="fig|1227492.4.peg.2553"/>
<feature type="transmembrane region" description="Helical" evidence="12">
    <location>
        <begin position="67"/>
        <end position="89"/>
    </location>
</feature>
<comment type="subcellular location">
    <subcellularLocation>
        <location evidence="1">Membrane</location>
        <topology evidence="1">Multi-pass membrane protein</topology>
    </subcellularLocation>
</comment>
<dbReference type="STRING" id="1227492.C482_12924"/>
<dbReference type="InterPro" id="IPR045187">
    <property type="entry name" value="CcO_II"/>
</dbReference>
<dbReference type="EMBL" id="AOIN01000067">
    <property type="protein sequence ID" value="ELY97526.1"/>
    <property type="molecule type" value="Genomic_DNA"/>
</dbReference>
<dbReference type="AlphaFoldDB" id="M0AGQ5"/>
<dbReference type="InterPro" id="IPR002429">
    <property type="entry name" value="CcO_II-like_C"/>
</dbReference>
<keyword evidence="5 12" id="KW-0812">Transmembrane</keyword>
<keyword evidence="9" id="KW-0186">Copper</keyword>
<dbReference type="Pfam" id="PF00116">
    <property type="entry name" value="COX2"/>
    <property type="match status" value="1"/>
</dbReference>
<dbReference type="InterPro" id="IPR008972">
    <property type="entry name" value="Cupredoxin"/>
</dbReference>
<dbReference type="InterPro" id="IPR014222">
    <property type="entry name" value="Cyt_c_oxidase_su2"/>
</dbReference>
<dbReference type="InterPro" id="IPR001505">
    <property type="entry name" value="Copper_CuA"/>
</dbReference>
<protein>
    <submittedName>
        <fullName evidence="14">Cytochrome C oxidase subunit II</fullName>
    </submittedName>
</protein>
<dbReference type="PROSITE" id="PS00078">
    <property type="entry name" value="COX2"/>
    <property type="match status" value="1"/>
</dbReference>